<dbReference type="SUPFAM" id="SSF47459">
    <property type="entry name" value="HLH, helix-loop-helix DNA-binding domain"/>
    <property type="match status" value="1"/>
</dbReference>
<feature type="domain" description="BHLH" evidence="1">
    <location>
        <begin position="1"/>
        <end position="64"/>
    </location>
</feature>
<dbReference type="OrthoDB" id="5344169at2759"/>
<dbReference type="Proteomes" id="UP000094336">
    <property type="component" value="Unassembled WGS sequence"/>
</dbReference>
<dbReference type="STRING" id="984486.A0A1E3QQW7"/>
<dbReference type="RefSeq" id="XP_018985399.1">
    <property type="nucleotide sequence ID" value="XM_019131346.1"/>
</dbReference>
<gene>
    <name evidence="2" type="ORF">BABINDRAFT_24993</name>
</gene>
<dbReference type="EMBL" id="KV454431">
    <property type="protein sequence ID" value="ODQ80071.1"/>
    <property type="molecule type" value="Genomic_DNA"/>
</dbReference>
<dbReference type="InterPro" id="IPR011598">
    <property type="entry name" value="bHLH_dom"/>
</dbReference>
<keyword evidence="3" id="KW-1185">Reference proteome</keyword>
<feature type="non-terminal residue" evidence="2">
    <location>
        <position position="65"/>
    </location>
</feature>
<name>A0A1E3QQW7_9ASCO</name>
<dbReference type="GeneID" id="30149199"/>
<evidence type="ECO:0000259" key="1">
    <source>
        <dbReference type="PROSITE" id="PS50888"/>
    </source>
</evidence>
<dbReference type="PROSITE" id="PS50888">
    <property type="entry name" value="BHLH"/>
    <property type="match status" value="1"/>
</dbReference>
<sequence length="65" mass="7714">KKQSHKIAEQGRRNRMNVAIQELYTLLPLDFIHRYQQDKTDKGEVIIPSKATTVEVACDYIRWLR</sequence>
<dbReference type="Gene3D" id="4.10.280.10">
    <property type="entry name" value="Helix-loop-helix DNA-binding domain"/>
    <property type="match status" value="1"/>
</dbReference>
<dbReference type="GO" id="GO:0046983">
    <property type="term" value="F:protein dimerization activity"/>
    <property type="evidence" value="ECO:0007669"/>
    <property type="project" value="InterPro"/>
</dbReference>
<proteinExistence type="predicted"/>
<accession>A0A1E3QQW7</accession>
<dbReference type="InterPro" id="IPR036638">
    <property type="entry name" value="HLH_DNA-bd_sf"/>
</dbReference>
<dbReference type="Pfam" id="PF00010">
    <property type="entry name" value="HLH"/>
    <property type="match status" value="1"/>
</dbReference>
<protein>
    <recommendedName>
        <fullName evidence="1">BHLH domain-containing protein</fullName>
    </recommendedName>
</protein>
<feature type="non-terminal residue" evidence="2">
    <location>
        <position position="1"/>
    </location>
</feature>
<dbReference type="AlphaFoldDB" id="A0A1E3QQW7"/>
<evidence type="ECO:0000313" key="2">
    <source>
        <dbReference type="EMBL" id="ODQ80071.1"/>
    </source>
</evidence>
<evidence type="ECO:0000313" key="3">
    <source>
        <dbReference type="Proteomes" id="UP000094336"/>
    </source>
</evidence>
<reference evidence="3" key="1">
    <citation type="submission" date="2016-05" db="EMBL/GenBank/DDBJ databases">
        <title>Comparative genomics of biotechnologically important yeasts.</title>
        <authorList>
            <consortium name="DOE Joint Genome Institute"/>
            <person name="Riley R."/>
            <person name="Haridas S."/>
            <person name="Wolfe K.H."/>
            <person name="Lopes M.R."/>
            <person name="Hittinger C.T."/>
            <person name="Goker M."/>
            <person name="Salamov A."/>
            <person name="Wisecaver J."/>
            <person name="Long T.M."/>
            <person name="Aerts A.L."/>
            <person name="Barry K."/>
            <person name="Choi C."/>
            <person name="Clum A."/>
            <person name="Coughlan A.Y."/>
            <person name="Deshpande S."/>
            <person name="Douglass A.P."/>
            <person name="Hanson S.J."/>
            <person name="Klenk H.-P."/>
            <person name="Labutti K."/>
            <person name="Lapidus A."/>
            <person name="Lindquist E."/>
            <person name="Lipzen A."/>
            <person name="Meier-Kolthoff J.P."/>
            <person name="Ohm R.A."/>
            <person name="Otillar R.P."/>
            <person name="Pangilinan J."/>
            <person name="Peng Y."/>
            <person name="Rokas A."/>
            <person name="Rosa C.A."/>
            <person name="Scheuner C."/>
            <person name="Sibirny A.A."/>
            <person name="Slot J.C."/>
            <person name="Stielow J.B."/>
            <person name="Sun H."/>
            <person name="Kurtzman C.P."/>
            <person name="Blackwell M."/>
            <person name="Grigoriev I.V."/>
            <person name="Jeffries T.W."/>
        </authorList>
    </citation>
    <scope>NUCLEOTIDE SEQUENCE [LARGE SCALE GENOMIC DNA]</scope>
    <source>
        <strain evidence="3">NRRL Y-12698</strain>
    </source>
</reference>
<organism evidence="2 3">
    <name type="scientific">Babjeviella inositovora NRRL Y-12698</name>
    <dbReference type="NCBI Taxonomy" id="984486"/>
    <lineage>
        <taxon>Eukaryota</taxon>
        <taxon>Fungi</taxon>
        <taxon>Dikarya</taxon>
        <taxon>Ascomycota</taxon>
        <taxon>Saccharomycotina</taxon>
        <taxon>Pichiomycetes</taxon>
        <taxon>Serinales incertae sedis</taxon>
        <taxon>Babjeviella</taxon>
    </lineage>
</organism>